<evidence type="ECO:0000256" key="4">
    <source>
        <dbReference type="ARBA" id="ARBA00022821"/>
    </source>
</evidence>
<keyword evidence="12" id="KW-1185">Reference proteome</keyword>
<dbReference type="PANTHER" id="PTHR36766">
    <property type="entry name" value="PLANT BROAD-SPECTRUM MILDEW RESISTANCE PROTEIN RPW8"/>
    <property type="match status" value="1"/>
</dbReference>
<accession>A0A6A1VJJ9</accession>
<name>A0A6A1VJJ9_9ROSI</name>
<dbReference type="GO" id="GO:0051707">
    <property type="term" value="P:response to other organism"/>
    <property type="evidence" value="ECO:0007669"/>
    <property type="project" value="UniProtKB-ARBA"/>
</dbReference>
<evidence type="ECO:0000259" key="8">
    <source>
        <dbReference type="Pfam" id="PF18052"/>
    </source>
</evidence>
<dbReference type="Gene3D" id="1.10.8.430">
    <property type="entry name" value="Helical domain of apoptotic protease-activating factors"/>
    <property type="match status" value="1"/>
</dbReference>
<feature type="domain" description="Disease resistance N-terminal" evidence="8">
    <location>
        <begin position="8"/>
        <end position="99"/>
    </location>
</feature>
<protein>
    <submittedName>
        <fullName evidence="11">Putative disease resistance RPP13-like protein 1</fullName>
    </submittedName>
</protein>
<dbReference type="GO" id="GO:0006952">
    <property type="term" value="P:defense response"/>
    <property type="evidence" value="ECO:0007669"/>
    <property type="project" value="UniProtKB-KW"/>
</dbReference>
<dbReference type="Pfam" id="PF23559">
    <property type="entry name" value="WHD_DRP"/>
    <property type="match status" value="1"/>
</dbReference>
<feature type="signal peptide" evidence="6">
    <location>
        <begin position="1"/>
        <end position="22"/>
    </location>
</feature>
<dbReference type="InterPro" id="IPR041118">
    <property type="entry name" value="Rx_N"/>
</dbReference>
<dbReference type="GO" id="GO:0005524">
    <property type="term" value="F:ATP binding"/>
    <property type="evidence" value="ECO:0007669"/>
    <property type="project" value="UniProtKB-KW"/>
</dbReference>
<evidence type="ECO:0000256" key="5">
    <source>
        <dbReference type="ARBA" id="ARBA00022840"/>
    </source>
</evidence>
<dbReference type="InterPro" id="IPR042197">
    <property type="entry name" value="Apaf_helical"/>
</dbReference>
<keyword evidence="5" id="KW-0067">ATP-binding</keyword>
<keyword evidence="4" id="KW-0611">Plant defense</keyword>
<keyword evidence="1" id="KW-0433">Leucine-rich repeat</keyword>
<dbReference type="InterPro" id="IPR027417">
    <property type="entry name" value="P-loop_NTPase"/>
</dbReference>
<dbReference type="Gene3D" id="3.40.50.300">
    <property type="entry name" value="P-loop containing nucleotide triphosphate hydrolases"/>
    <property type="match status" value="1"/>
</dbReference>
<evidence type="ECO:0000256" key="6">
    <source>
        <dbReference type="SAM" id="SignalP"/>
    </source>
</evidence>
<dbReference type="FunFam" id="3.40.50.300:FF:001091">
    <property type="entry name" value="Probable disease resistance protein At1g61300"/>
    <property type="match status" value="1"/>
</dbReference>
<dbReference type="InterPro" id="IPR002182">
    <property type="entry name" value="NB-ARC"/>
</dbReference>
<dbReference type="OrthoDB" id="37484at2759"/>
<reference evidence="11 12" key="1">
    <citation type="journal article" date="2019" name="Plant Biotechnol. J.">
        <title>The red bayberry genome and genetic basis of sex determination.</title>
        <authorList>
            <person name="Jia H.M."/>
            <person name="Jia H.J."/>
            <person name="Cai Q.L."/>
            <person name="Wang Y."/>
            <person name="Zhao H.B."/>
            <person name="Yang W.F."/>
            <person name="Wang G.Y."/>
            <person name="Li Y.H."/>
            <person name="Zhan D.L."/>
            <person name="Shen Y.T."/>
            <person name="Niu Q.F."/>
            <person name="Chang L."/>
            <person name="Qiu J."/>
            <person name="Zhao L."/>
            <person name="Xie H.B."/>
            <person name="Fu W.Y."/>
            <person name="Jin J."/>
            <person name="Li X.W."/>
            <person name="Jiao Y."/>
            <person name="Zhou C.C."/>
            <person name="Tu T."/>
            <person name="Chai C.Y."/>
            <person name="Gao J.L."/>
            <person name="Fan L.J."/>
            <person name="van de Weg E."/>
            <person name="Wang J.Y."/>
            <person name="Gao Z.S."/>
        </authorList>
    </citation>
    <scope>NUCLEOTIDE SEQUENCE [LARGE SCALE GENOMIC DNA]</scope>
    <source>
        <tissue evidence="11">Leaves</tissue>
    </source>
</reference>
<comment type="caution">
    <text evidence="11">The sequence shown here is derived from an EMBL/GenBank/DDBJ whole genome shotgun (WGS) entry which is preliminary data.</text>
</comment>
<dbReference type="SUPFAM" id="SSF52058">
    <property type="entry name" value="L domain-like"/>
    <property type="match status" value="1"/>
</dbReference>
<dbReference type="Gene3D" id="3.80.10.10">
    <property type="entry name" value="Ribonuclease Inhibitor"/>
    <property type="match status" value="1"/>
</dbReference>
<evidence type="ECO:0000259" key="9">
    <source>
        <dbReference type="Pfam" id="PF23559"/>
    </source>
</evidence>
<evidence type="ECO:0000256" key="3">
    <source>
        <dbReference type="ARBA" id="ARBA00022741"/>
    </source>
</evidence>
<evidence type="ECO:0000256" key="1">
    <source>
        <dbReference type="ARBA" id="ARBA00022614"/>
    </source>
</evidence>
<dbReference type="Pfam" id="PF00931">
    <property type="entry name" value="NB-ARC"/>
    <property type="match status" value="1"/>
</dbReference>
<feature type="domain" description="NB-ARC" evidence="7">
    <location>
        <begin position="177"/>
        <end position="346"/>
    </location>
</feature>
<evidence type="ECO:0000313" key="12">
    <source>
        <dbReference type="Proteomes" id="UP000516437"/>
    </source>
</evidence>
<dbReference type="InterPro" id="IPR036388">
    <property type="entry name" value="WH-like_DNA-bd_sf"/>
</dbReference>
<feature type="domain" description="Disease resistance protein winged helix" evidence="9">
    <location>
        <begin position="436"/>
        <end position="504"/>
    </location>
</feature>
<dbReference type="Gene3D" id="1.20.5.4130">
    <property type="match status" value="1"/>
</dbReference>
<keyword evidence="3" id="KW-0547">Nucleotide-binding</keyword>
<dbReference type="Pfam" id="PF25019">
    <property type="entry name" value="LRR_R13L1-DRL21"/>
    <property type="match status" value="1"/>
</dbReference>
<feature type="domain" description="R13L1/DRL21-like LRR repeat region" evidence="10">
    <location>
        <begin position="632"/>
        <end position="746"/>
    </location>
</feature>
<feature type="chain" id="PRO_5025674674" evidence="6">
    <location>
        <begin position="23"/>
        <end position="754"/>
    </location>
</feature>
<dbReference type="Gene3D" id="1.10.10.10">
    <property type="entry name" value="Winged helix-like DNA-binding domain superfamily/Winged helix DNA-binding domain"/>
    <property type="match status" value="1"/>
</dbReference>
<evidence type="ECO:0000259" key="10">
    <source>
        <dbReference type="Pfam" id="PF25019"/>
    </source>
</evidence>
<dbReference type="SUPFAM" id="SSF52540">
    <property type="entry name" value="P-loop containing nucleoside triphosphate hydrolases"/>
    <property type="match status" value="1"/>
</dbReference>
<dbReference type="InterPro" id="IPR032675">
    <property type="entry name" value="LRR_dom_sf"/>
</dbReference>
<keyword evidence="6" id="KW-0732">Signal</keyword>
<gene>
    <name evidence="11" type="ORF">CJ030_MR5G015920</name>
</gene>
<dbReference type="Proteomes" id="UP000516437">
    <property type="component" value="Chromosome 5"/>
</dbReference>
<dbReference type="GO" id="GO:0043531">
    <property type="term" value="F:ADP binding"/>
    <property type="evidence" value="ECO:0007669"/>
    <property type="project" value="InterPro"/>
</dbReference>
<dbReference type="AlphaFoldDB" id="A0A6A1VJJ9"/>
<sequence length="754" mass="85460">MPLGEVFLGAFLSVLFDRLATTELLNLARPEGLPEKLYKWQKTLSVIKTVLDDAEEKQHDDAGIKKWLDDLRNLALDLEDIVDEFDTEALRLKLVGENQASSSKAWNPISALFTRMTPSSSTLRSKIQDITERFDNILVQKDLLDLKGKVDGSSNRRRSRPKPSTSLVNEAVVLGRETDVKAVLQLLPNEVRKPAKLTMIPIHGMGGVGKTTLAQLVYNDEKVKTFFELQAWACVSEDFDVAKVTKTILESHTSQNCDGKDLNWLQQNLQQTLKGKRFLVILDDLWNDKYDEWIDLRFPFEAGAPGSTIIITTRNKDVSSMVGKENAHHLLLLSDDSCLSILALHALGRTNFSAHPHLETVGKEIARKCKGLPLAAKTIGGLLGTTDADCDDWEEVLSSKLWTILEKNSRNIVPALMLSYHHLPSELKRCFAYCSIFPKDYEFAEEKLVLLRMAEGFIQPRKKEKQMEELGREYFQNLVSRSFFQQSTSNKSRYLMHDLINDLAQYVAGDTCFRMEDRIYGTKEGNVPGKARHSSYLGGRYDGAKKFKALSHCTCLRTFLPLMLQDPERSYLTCDVPLQLLPKLRCLMVLSLRGYHITKISDSIGELKHLRYLDLSYTVITGMPESSTTLYNLQTLLLKNCRLENVIEPRDAWEANLSGKCNLSGLVLEWSGENGEPQDRGKDLEVLNMLQPHESLKELTLRNYSGTEFPTWLRRASFPNMVLLRIENCKWCPSLPPVGQLPSLNSFLSKAWPE</sequence>
<dbReference type="PANTHER" id="PTHR36766:SF51">
    <property type="entry name" value="DISEASE RESISTANCE RPP13-LIKE PROTEIN 1"/>
    <property type="match status" value="1"/>
</dbReference>
<dbReference type="PRINTS" id="PR00364">
    <property type="entry name" value="DISEASERSIST"/>
</dbReference>
<evidence type="ECO:0000313" key="11">
    <source>
        <dbReference type="EMBL" id="KAB1213092.1"/>
    </source>
</evidence>
<proteinExistence type="predicted"/>
<organism evidence="11 12">
    <name type="scientific">Morella rubra</name>
    <name type="common">Chinese bayberry</name>
    <dbReference type="NCBI Taxonomy" id="262757"/>
    <lineage>
        <taxon>Eukaryota</taxon>
        <taxon>Viridiplantae</taxon>
        <taxon>Streptophyta</taxon>
        <taxon>Embryophyta</taxon>
        <taxon>Tracheophyta</taxon>
        <taxon>Spermatophyta</taxon>
        <taxon>Magnoliopsida</taxon>
        <taxon>eudicotyledons</taxon>
        <taxon>Gunneridae</taxon>
        <taxon>Pentapetalae</taxon>
        <taxon>rosids</taxon>
        <taxon>fabids</taxon>
        <taxon>Fagales</taxon>
        <taxon>Myricaceae</taxon>
        <taxon>Morella</taxon>
    </lineage>
</organism>
<dbReference type="EMBL" id="RXIC02000023">
    <property type="protein sequence ID" value="KAB1213092.1"/>
    <property type="molecule type" value="Genomic_DNA"/>
</dbReference>
<dbReference type="FunFam" id="1.10.10.10:FF:000322">
    <property type="entry name" value="Probable disease resistance protein At1g63360"/>
    <property type="match status" value="1"/>
</dbReference>
<evidence type="ECO:0000256" key="2">
    <source>
        <dbReference type="ARBA" id="ARBA00022737"/>
    </source>
</evidence>
<keyword evidence="2" id="KW-0677">Repeat</keyword>
<dbReference type="InterPro" id="IPR056789">
    <property type="entry name" value="LRR_R13L1-DRL21"/>
</dbReference>
<dbReference type="InterPro" id="IPR058922">
    <property type="entry name" value="WHD_DRP"/>
</dbReference>
<dbReference type="Pfam" id="PF18052">
    <property type="entry name" value="Rx_N"/>
    <property type="match status" value="1"/>
</dbReference>
<evidence type="ECO:0000259" key="7">
    <source>
        <dbReference type="Pfam" id="PF00931"/>
    </source>
</evidence>